<evidence type="ECO:0000259" key="4">
    <source>
        <dbReference type="PROSITE" id="PS52002"/>
    </source>
</evidence>
<keyword evidence="1 3" id="KW-0694">RNA-binding</keyword>
<dbReference type="NCBIfam" id="NF001602">
    <property type="entry name" value="PRK00395.1"/>
    <property type="match status" value="1"/>
</dbReference>
<keyword evidence="2 3" id="KW-0346">Stress response</keyword>
<reference evidence="5 6" key="1">
    <citation type="submission" date="2023-03" db="EMBL/GenBank/DDBJ databases">
        <title>Complete genome sequence of Tepidibacter sp. SWIR-1, isolated from a deep-sea hydrothermal vent.</title>
        <authorList>
            <person name="Li X."/>
        </authorList>
    </citation>
    <scope>NUCLEOTIDE SEQUENCE [LARGE SCALE GENOMIC DNA]</scope>
    <source>
        <strain evidence="5 6">SWIR-1</strain>
    </source>
</reference>
<comment type="similarity">
    <text evidence="3">Belongs to the Hfq family.</text>
</comment>
<dbReference type="EMBL" id="CP120733">
    <property type="protein sequence ID" value="WFD12033.1"/>
    <property type="molecule type" value="Genomic_DNA"/>
</dbReference>
<comment type="function">
    <text evidence="3">RNA chaperone that binds small regulatory RNA (sRNAs) and mRNAs to facilitate mRNA translational regulation in response to envelope stress, environmental stress and changes in metabolite concentrations. Also binds with high specificity to tRNAs.</text>
</comment>
<name>A0ABY8EGJ1_9FIRM</name>
<keyword evidence="6" id="KW-1185">Reference proteome</keyword>
<dbReference type="CDD" id="cd01716">
    <property type="entry name" value="Hfq"/>
    <property type="match status" value="1"/>
</dbReference>
<feature type="domain" description="Sm" evidence="4">
    <location>
        <begin position="10"/>
        <end position="70"/>
    </location>
</feature>
<dbReference type="InterPro" id="IPR047575">
    <property type="entry name" value="Sm"/>
</dbReference>
<accession>A0ABY8EGJ1</accession>
<organism evidence="5 6">
    <name type="scientific">Tepidibacter hydrothermalis</name>
    <dbReference type="NCBI Taxonomy" id="3036126"/>
    <lineage>
        <taxon>Bacteria</taxon>
        <taxon>Bacillati</taxon>
        <taxon>Bacillota</taxon>
        <taxon>Clostridia</taxon>
        <taxon>Peptostreptococcales</taxon>
        <taxon>Peptostreptococcaceae</taxon>
        <taxon>Tepidibacter</taxon>
    </lineage>
</organism>
<gene>
    <name evidence="3 5" type="primary">hfq</name>
    <name evidence="5" type="ORF">P4S50_08130</name>
</gene>
<dbReference type="InterPro" id="IPR005001">
    <property type="entry name" value="Hfq"/>
</dbReference>
<proteinExistence type="inferred from homology"/>
<dbReference type="RefSeq" id="WP_277734296.1">
    <property type="nucleotide sequence ID" value="NZ_CP120733.1"/>
</dbReference>
<dbReference type="PANTHER" id="PTHR34772">
    <property type="entry name" value="RNA-BINDING PROTEIN HFQ"/>
    <property type="match status" value="1"/>
</dbReference>
<evidence type="ECO:0000313" key="5">
    <source>
        <dbReference type="EMBL" id="WFD12033.1"/>
    </source>
</evidence>
<dbReference type="NCBIfam" id="TIGR02383">
    <property type="entry name" value="Hfq"/>
    <property type="match status" value="1"/>
</dbReference>
<dbReference type="PROSITE" id="PS52002">
    <property type="entry name" value="SM"/>
    <property type="match status" value="1"/>
</dbReference>
<evidence type="ECO:0000313" key="6">
    <source>
        <dbReference type="Proteomes" id="UP001222800"/>
    </source>
</evidence>
<evidence type="ECO:0000256" key="1">
    <source>
        <dbReference type="ARBA" id="ARBA00022884"/>
    </source>
</evidence>
<protein>
    <recommendedName>
        <fullName evidence="3">RNA-binding protein Hfq</fullName>
    </recommendedName>
</protein>
<dbReference type="Gene3D" id="2.30.30.100">
    <property type="match status" value="1"/>
</dbReference>
<sequence length="81" mass="9289">MKNNTLNLQDLFLNQARKEKIAITIFLMNGVQLKGRVKGFDSYIIILENEGKQQMIYKHAVSTIIPNTNINLINSNNNIKK</sequence>
<dbReference type="HAMAP" id="MF_00436">
    <property type="entry name" value="Hfq"/>
    <property type="match status" value="1"/>
</dbReference>
<evidence type="ECO:0000256" key="2">
    <source>
        <dbReference type="ARBA" id="ARBA00023016"/>
    </source>
</evidence>
<dbReference type="SUPFAM" id="SSF50182">
    <property type="entry name" value="Sm-like ribonucleoproteins"/>
    <property type="match status" value="1"/>
</dbReference>
<evidence type="ECO:0000256" key="3">
    <source>
        <dbReference type="HAMAP-Rule" id="MF_00436"/>
    </source>
</evidence>
<dbReference type="Pfam" id="PF17209">
    <property type="entry name" value="Hfq"/>
    <property type="match status" value="1"/>
</dbReference>
<dbReference type="PANTHER" id="PTHR34772:SF1">
    <property type="entry name" value="RNA-BINDING PROTEIN HFQ"/>
    <property type="match status" value="1"/>
</dbReference>
<dbReference type="Proteomes" id="UP001222800">
    <property type="component" value="Chromosome"/>
</dbReference>
<comment type="subunit">
    <text evidence="3">Homohexamer.</text>
</comment>
<dbReference type="InterPro" id="IPR010920">
    <property type="entry name" value="LSM_dom_sf"/>
</dbReference>